<name>A0ABN7J4Z3_9BASI</name>
<feature type="region of interest" description="Disordered" evidence="1">
    <location>
        <begin position="1"/>
        <end position="50"/>
    </location>
</feature>
<keyword evidence="3" id="KW-1185">Reference proteome</keyword>
<proteinExistence type="predicted"/>
<evidence type="ECO:0000256" key="1">
    <source>
        <dbReference type="SAM" id="MobiDB-lite"/>
    </source>
</evidence>
<dbReference type="EMBL" id="CAJHJG010005284">
    <property type="protein sequence ID" value="CAD6948940.1"/>
    <property type="molecule type" value="Genomic_DNA"/>
</dbReference>
<reference evidence="2" key="1">
    <citation type="submission" date="2020-10" db="EMBL/GenBank/DDBJ databases">
        <authorList>
            <person name="Sedaghatjoo S."/>
        </authorList>
    </citation>
    <scope>NUCLEOTIDE SEQUENCE</scope>
    <source>
        <strain evidence="2">AZH3</strain>
    </source>
</reference>
<organism evidence="2 3">
    <name type="scientific">Tilletia caries</name>
    <name type="common">wheat bunt fungus</name>
    <dbReference type="NCBI Taxonomy" id="13290"/>
    <lineage>
        <taxon>Eukaryota</taxon>
        <taxon>Fungi</taxon>
        <taxon>Dikarya</taxon>
        <taxon>Basidiomycota</taxon>
        <taxon>Ustilaginomycotina</taxon>
        <taxon>Exobasidiomycetes</taxon>
        <taxon>Tilletiales</taxon>
        <taxon>Tilletiaceae</taxon>
        <taxon>Tilletia</taxon>
    </lineage>
</organism>
<protein>
    <submittedName>
        <fullName evidence="2">Uncharacterized protein</fullName>
    </submittedName>
</protein>
<evidence type="ECO:0000313" key="3">
    <source>
        <dbReference type="Proteomes" id="UP000836402"/>
    </source>
</evidence>
<gene>
    <name evidence="2" type="ORF">JKIAZH3_G8238</name>
</gene>
<accession>A0ABN7J4Z3</accession>
<evidence type="ECO:0000313" key="2">
    <source>
        <dbReference type="EMBL" id="CAD6948940.1"/>
    </source>
</evidence>
<sequence length="103" mass="11411">MVAATRSLGSTRRTEATLQHPPHHHHPEPHPSLDSLAPVSSLHQAHHQASDLKQTAQQLLCRSQPLQWHKRCLCTVIITSQSQVFISIKLLGTVKTQSTNSNS</sequence>
<comment type="caution">
    <text evidence="2">The sequence shown here is derived from an EMBL/GenBank/DDBJ whole genome shotgun (WGS) entry which is preliminary data.</text>
</comment>
<dbReference type="Proteomes" id="UP000836402">
    <property type="component" value="Unassembled WGS sequence"/>
</dbReference>